<accession>A0ABW1UHK3</accession>
<evidence type="ECO:0000313" key="1">
    <source>
        <dbReference type="EMBL" id="MFC6294782.1"/>
    </source>
</evidence>
<name>A0ABW1UHK3_9LACO</name>
<dbReference type="EMBL" id="JBHSSB010000015">
    <property type="protein sequence ID" value="MFC6294782.1"/>
    <property type="molecule type" value="Genomic_DNA"/>
</dbReference>
<protein>
    <submittedName>
        <fullName evidence="1">Uncharacterized protein</fullName>
    </submittedName>
</protein>
<proteinExistence type="predicted"/>
<gene>
    <name evidence="1" type="ORF">ACFQH1_06165</name>
</gene>
<sequence length="120" mass="14216">MDSNLTKDWFVVAINSDSIYNVLFYIVHHPAEITFTTPEYTNVVRMAIPDRIKVANPEIYFPNDKLLVNRFEDEFVAKNGNLLDFFFDYTEKKVPNYHEVWVSTAHLPSKNRYFLELSFE</sequence>
<reference evidence="2" key="1">
    <citation type="journal article" date="2019" name="Int. J. Syst. Evol. Microbiol.">
        <title>The Global Catalogue of Microorganisms (GCM) 10K type strain sequencing project: providing services to taxonomists for standard genome sequencing and annotation.</title>
        <authorList>
            <consortium name="The Broad Institute Genomics Platform"/>
            <consortium name="The Broad Institute Genome Sequencing Center for Infectious Disease"/>
            <person name="Wu L."/>
            <person name="Ma J."/>
        </authorList>
    </citation>
    <scope>NUCLEOTIDE SEQUENCE [LARGE SCALE GENOMIC DNA]</scope>
    <source>
        <strain evidence="2">CCM 8934</strain>
    </source>
</reference>
<evidence type="ECO:0000313" key="2">
    <source>
        <dbReference type="Proteomes" id="UP001596227"/>
    </source>
</evidence>
<comment type="caution">
    <text evidence="1">The sequence shown here is derived from an EMBL/GenBank/DDBJ whole genome shotgun (WGS) entry which is preliminary data.</text>
</comment>
<keyword evidence="2" id="KW-1185">Reference proteome</keyword>
<dbReference type="RefSeq" id="WP_171000274.1">
    <property type="nucleotide sequence ID" value="NZ_BJDH01000002.1"/>
</dbReference>
<dbReference type="Proteomes" id="UP001596227">
    <property type="component" value="Unassembled WGS sequence"/>
</dbReference>
<organism evidence="1 2">
    <name type="scientific">Lactiplantibacillus daoliensis</name>
    <dbReference type="NCBI Taxonomy" id="2559916"/>
    <lineage>
        <taxon>Bacteria</taxon>
        <taxon>Bacillati</taxon>
        <taxon>Bacillota</taxon>
        <taxon>Bacilli</taxon>
        <taxon>Lactobacillales</taxon>
        <taxon>Lactobacillaceae</taxon>
        <taxon>Lactiplantibacillus</taxon>
    </lineage>
</organism>